<dbReference type="Pfam" id="PF01150">
    <property type="entry name" value="GDA1_CD39"/>
    <property type="match status" value="1"/>
</dbReference>
<keyword evidence="1" id="KW-0378">Hydrolase</keyword>
<dbReference type="EMBL" id="RJUL01000007">
    <property type="protein sequence ID" value="ROQ24208.1"/>
    <property type="molecule type" value="Genomic_DNA"/>
</dbReference>
<dbReference type="GO" id="GO:0016020">
    <property type="term" value="C:membrane"/>
    <property type="evidence" value="ECO:0007669"/>
    <property type="project" value="TreeGrafter"/>
</dbReference>
<dbReference type="InterPro" id="IPR000407">
    <property type="entry name" value="GDA1_CD39_NTPase"/>
</dbReference>
<evidence type="ECO:0000313" key="4">
    <source>
        <dbReference type="Proteomes" id="UP000268033"/>
    </source>
</evidence>
<gene>
    <name evidence="3" type="ORF">EDC28_10789</name>
</gene>
<dbReference type="PANTHER" id="PTHR11782">
    <property type="entry name" value="ADENOSINE/GUANOSINE DIPHOSPHATASE"/>
    <property type="match status" value="1"/>
</dbReference>
<protein>
    <submittedName>
        <fullName evidence="3">GDA1/CD39 (Nucleoside phosphatase) family protein</fullName>
    </submittedName>
</protein>
<evidence type="ECO:0000256" key="1">
    <source>
        <dbReference type="ARBA" id="ARBA00022801"/>
    </source>
</evidence>
<organism evidence="3 4">
    <name type="scientific">Gallaecimonas pentaromativorans</name>
    <dbReference type="NCBI Taxonomy" id="584787"/>
    <lineage>
        <taxon>Bacteria</taxon>
        <taxon>Pseudomonadati</taxon>
        <taxon>Pseudomonadota</taxon>
        <taxon>Gammaproteobacteria</taxon>
        <taxon>Enterobacterales</taxon>
        <taxon>Gallaecimonadaceae</taxon>
        <taxon>Gallaecimonas</taxon>
    </lineage>
</organism>
<dbReference type="Proteomes" id="UP000268033">
    <property type="component" value="Unassembled WGS sequence"/>
</dbReference>
<dbReference type="Gene3D" id="3.30.420.150">
    <property type="entry name" value="Exopolyphosphatase. Domain 2"/>
    <property type="match status" value="1"/>
</dbReference>
<reference evidence="3 4" key="1">
    <citation type="submission" date="2018-11" db="EMBL/GenBank/DDBJ databases">
        <title>Genomic Encyclopedia of Type Strains, Phase IV (KMG-IV): sequencing the most valuable type-strain genomes for metagenomic binning, comparative biology and taxonomic classification.</title>
        <authorList>
            <person name="Goeker M."/>
        </authorList>
    </citation>
    <scope>NUCLEOTIDE SEQUENCE [LARGE SCALE GENOMIC DNA]</scope>
    <source>
        <strain evidence="3 4">DSM 21945</strain>
    </source>
</reference>
<dbReference type="GO" id="GO:0017110">
    <property type="term" value="F:nucleoside diphosphate phosphatase activity"/>
    <property type="evidence" value="ECO:0007669"/>
    <property type="project" value="TreeGrafter"/>
</dbReference>
<dbReference type="PANTHER" id="PTHR11782:SF83">
    <property type="entry name" value="GUANOSINE-DIPHOSPHATASE"/>
    <property type="match status" value="1"/>
</dbReference>
<comment type="caution">
    <text evidence="3">The sequence shown here is derived from an EMBL/GenBank/DDBJ whole genome shotgun (WGS) entry which is preliminary data.</text>
</comment>
<accession>A0A3N1P8Z8</accession>
<evidence type="ECO:0000256" key="2">
    <source>
        <dbReference type="SAM" id="SignalP"/>
    </source>
</evidence>
<dbReference type="GO" id="GO:0009134">
    <property type="term" value="P:nucleoside diphosphate catabolic process"/>
    <property type="evidence" value="ECO:0007669"/>
    <property type="project" value="TreeGrafter"/>
</dbReference>
<evidence type="ECO:0000313" key="3">
    <source>
        <dbReference type="EMBL" id="ROQ24208.1"/>
    </source>
</evidence>
<feature type="signal peptide" evidence="2">
    <location>
        <begin position="1"/>
        <end position="20"/>
    </location>
</feature>
<keyword evidence="4" id="KW-1185">Reference proteome</keyword>
<keyword evidence="2" id="KW-0732">Signal</keyword>
<sequence length="384" mass="41544">MPLRPLLFLLLSLTASPLLAKPACQLMFDAGSSGTRLFLFQQKGGQLVSQRGPKIAALADPVRGIRGKTAEDIPATAMALAKALEDFRHDGPAGEGGKPRWRGFDWRERCRLQAVSVLATAGMRLAEQEAPGLSQTLWLAVRQQLQLVVGPKVQVEARTLSGFEEGLYAWLARYQKRQRRDFGIVEMGGASSQVAFPCPACSLDDDALHQVVIGGKAVPFYSYSFLGLGQDLAPGYLGLPDPCRFGAGKGNPRWRLSQCQAQLLLTQGPAIRDPANYQGGIKGTERQVPVAKAGVDKWYLTGAFKYLEADQVARCCQGSGQCYQPETACFRAAYLPLLLEKLGVPATAKVKDSSWTLGAALCRQENCLAKAGVLACRWSKNGCL</sequence>
<dbReference type="AlphaFoldDB" id="A0A3N1P8Z8"/>
<dbReference type="Gene3D" id="3.30.420.40">
    <property type="match status" value="1"/>
</dbReference>
<dbReference type="STRING" id="584787.GCA_001247655_00716"/>
<proteinExistence type="predicted"/>
<feature type="chain" id="PRO_5018184511" evidence="2">
    <location>
        <begin position="21"/>
        <end position="384"/>
    </location>
</feature>
<name>A0A3N1P8Z8_9GAMM</name>